<accession>A0A2T2XG91</accession>
<name>A0A2T2XG91_9FIRM</name>
<evidence type="ECO:0008006" key="3">
    <source>
        <dbReference type="Google" id="ProtNLM"/>
    </source>
</evidence>
<dbReference type="Gene3D" id="1.10.10.580">
    <property type="entry name" value="Structural maintenance of chromosome 1. Chain E"/>
    <property type="match status" value="1"/>
</dbReference>
<dbReference type="Proteomes" id="UP000242972">
    <property type="component" value="Unassembled WGS sequence"/>
</dbReference>
<gene>
    <name evidence="1" type="ORF">C7B46_09540</name>
</gene>
<comment type="caution">
    <text evidence="1">The sequence shown here is derived from an EMBL/GenBank/DDBJ whole genome shotgun (WGS) entry which is preliminary data.</text>
</comment>
<sequence>MVEIATINDLAERVRRHPDMVLSIEVLGLVRHYQARWREAQDLLDVTDEVPVTAWVVRRKSDMLLPRPADPEPEVFDASESEDSALWLSWAVAELQARFQAATQTHRRPPTITPNRVTAVKDASPWKLAWSWPKVKPLANRPVQIIPPEQDPIGERLRRIRALLQEVSEPIALTALVDSHMPRETVLTFSAIVQLWHQDEIAVSQNAPFQQVWIVRNTHHDA</sequence>
<dbReference type="EMBL" id="PXYW01000019">
    <property type="protein sequence ID" value="PSR33513.1"/>
    <property type="molecule type" value="Genomic_DNA"/>
</dbReference>
<protein>
    <recommendedName>
        <fullName evidence="3">Segregation/condensation protein A</fullName>
    </recommendedName>
</protein>
<dbReference type="AlphaFoldDB" id="A0A2T2XG91"/>
<proteinExistence type="predicted"/>
<evidence type="ECO:0000313" key="2">
    <source>
        <dbReference type="Proteomes" id="UP000242972"/>
    </source>
</evidence>
<reference evidence="1 2" key="1">
    <citation type="journal article" date="2014" name="BMC Genomics">
        <title>Comparison of environmental and isolate Sulfobacillus genomes reveals diverse carbon, sulfur, nitrogen, and hydrogen metabolisms.</title>
        <authorList>
            <person name="Justice N.B."/>
            <person name="Norman A."/>
            <person name="Brown C.T."/>
            <person name="Singh A."/>
            <person name="Thomas B.C."/>
            <person name="Banfield J.F."/>
        </authorList>
    </citation>
    <scope>NUCLEOTIDE SEQUENCE [LARGE SCALE GENOMIC DNA]</scope>
    <source>
        <strain evidence="1">AMDSBA4</strain>
    </source>
</reference>
<dbReference type="InterPro" id="IPR023093">
    <property type="entry name" value="ScpA-like_C"/>
</dbReference>
<evidence type="ECO:0000313" key="1">
    <source>
        <dbReference type="EMBL" id="PSR33513.1"/>
    </source>
</evidence>
<organism evidence="1 2">
    <name type="scientific">Sulfobacillus benefaciens</name>
    <dbReference type="NCBI Taxonomy" id="453960"/>
    <lineage>
        <taxon>Bacteria</taxon>
        <taxon>Bacillati</taxon>
        <taxon>Bacillota</taxon>
        <taxon>Clostridia</taxon>
        <taxon>Eubacteriales</taxon>
        <taxon>Clostridiales Family XVII. Incertae Sedis</taxon>
        <taxon>Sulfobacillus</taxon>
    </lineage>
</organism>